<dbReference type="AlphaFoldDB" id="A0AAD5CWH1"/>
<sequence>VESQHADLKRYPPSTNSSLTRIVGYIDDVVVKHESHIKKCFEESRKKTTNNHKKQDCVRLNRPILTEA</sequence>
<keyword evidence="2" id="KW-1185">Reference proteome</keyword>
<dbReference type="EMBL" id="JAMZMK010006687">
    <property type="protein sequence ID" value="KAI7747786.1"/>
    <property type="molecule type" value="Genomic_DNA"/>
</dbReference>
<evidence type="ECO:0000313" key="2">
    <source>
        <dbReference type="Proteomes" id="UP001206925"/>
    </source>
</evidence>
<protein>
    <submittedName>
        <fullName evidence="1">Uncharacterized protein</fullName>
    </submittedName>
</protein>
<feature type="non-terminal residue" evidence="1">
    <location>
        <position position="1"/>
    </location>
</feature>
<reference evidence="1" key="1">
    <citation type="submission" date="2022-06" db="EMBL/GenBank/DDBJ databases">
        <title>Uncovering the hologenomic basis of an extraordinary plant invasion.</title>
        <authorList>
            <person name="Bieker V.C."/>
            <person name="Martin M.D."/>
            <person name="Gilbert T."/>
            <person name="Hodgins K."/>
            <person name="Battlay P."/>
            <person name="Petersen B."/>
            <person name="Wilson J."/>
        </authorList>
    </citation>
    <scope>NUCLEOTIDE SEQUENCE</scope>
    <source>
        <strain evidence="1">AA19_3_7</strain>
        <tissue evidence="1">Leaf</tissue>
    </source>
</reference>
<accession>A0AAD5CWH1</accession>
<name>A0AAD5CWH1_AMBAR</name>
<gene>
    <name evidence="1" type="ORF">M8C21_009321</name>
</gene>
<proteinExistence type="predicted"/>
<comment type="caution">
    <text evidence="1">The sequence shown here is derived from an EMBL/GenBank/DDBJ whole genome shotgun (WGS) entry which is preliminary data.</text>
</comment>
<evidence type="ECO:0000313" key="1">
    <source>
        <dbReference type="EMBL" id="KAI7747786.1"/>
    </source>
</evidence>
<dbReference type="Proteomes" id="UP001206925">
    <property type="component" value="Unassembled WGS sequence"/>
</dbReference>
<organism evidence="1 2">
    <name type="scientific">Ambrosia artemisiifolia</name>
    <name type="common">Common ragweed</name>
    <dbReference type="NCBI Taxonomy" id="4212"/>
    <lineage>
        <taxon>Eukaryota</taxon>
        <taxon>Viridiplantae</taxon>
        <taxon>Streptophyta</taxon>
        <taxon>Embryophyta</taxon>
        <taxon>Tracheophyta</taxon>
        <taxon>Spermatophyta</taxon>
        <taxon>Magnoliopsida</taxon>
        <taxon>eudicotyledons</taxon>
        <taxon>Gunneridae</taxon>
        <taxon>Pentapetalae</taxon>
        <taxon>asterids</taxon>
        <taxon>campanulids</taxon>
        <taxon>Asterales</taxon>
        <taxon>Asteraceae</taxon>
        <taxon>Asteroideae</taxon>
        <taxon>Heliantheae alliance</taxon>
        <taxon>Heliantheae</taxon>
        <taxon>Ambrosia</taxon>
    </lineage>
</organism>